<dbReference type="Proteomes" id="UP000800981">
    <property type="component" value="Unassembled WGS sequence"/>
</dbReference>
<organism evidence="2 3">
    <name type="scientific">Motilibacter deserti</name>
    <dbReference type="NCBI Taxonomy" id="2714956"/>
    <lineage>
        <taxon>Bacteria</taxon>
        <taxon>Bacillati</taxon>
        <taxon>Actinomycetota</taxon>
        <taxon>Actinomycetes</taxon>
        <taxon>Motilibacterales</taxon>
        <taxon>Motilibacteraceae</taxon>
        <taxon>Motilibacter</taxon>
    </lineage>
</organism>
<keyword evidence="3" id="KW-1185">Reference proteome</keyword>
<evidence type="ECO:0000256" key="1">
    <source>
        <dbReference type="SAM" id="MobiDB-lite"/>
    </source>
</evidence>
<evidence type="ECO:0000313" key="3">
    <source>
        <dbReference type="Proteomes" id="UP000800981"/>
    </source>
</evidence>
<protein>
    <submittedName>
        <fullName evidence="2">Uncharacterized protein</fullName>
    </submittedName>
</protein>
<evidence type="ECO:0000313" key="2">
    <source>
        <dbReference type="EMBL" id="NHC14117.1"/>
    </source>
</evidence>
<feature type="region of interest" description="Disordered" evidence="1">
    <location>
        <begin position="1"/>
        <end position="71"/>
    </location>
</feature>
<reference evidence="2 3" key="1">
    <citation type="submission" date="2020-03" db="EMBL/GenBank/DDBJ databases">
        <title>Two novel Motilibacter sp.</title>
        <authorList>
            <person name="Liu S."/>
        </authorList>
    </citation>
    <scope>NUCLEOTIDE SEQUENCE [LARGE SCALE GENOMIC DNA]</scope>
    <source>
        <strain evidence="2 3">E257</strain>
    </source>
</reference>
<name>A0ABX0GWY5_9ACTN</name>
<sequence>MSHIVPTEGPDDALGHVSLGDPGEIPVEGGRARLPLPGDEDDAHGHRVIAAQGDEGGQGEQGGDEPRLIAQ</sequence>
<gene>
    <name evidence="2" type="ORF">G9H71_10020</name>
</gene>
<proteinExistence type="predicted"/>
<dbReference type="RefSeq" id="WP_166281326.1">
    <property type="nucleotide sequence ID" value="NZ_JAANNP010000004.1"/>
</dbReference>
<comment type="caution">
    <text evidence="2">The sequence shown here is derived from an EMBL/GenBank/DDBJ whole genome shotgun (WGS) entry which is preliminary data.</text>
</comment>
<dbReference type="EMBL" id="JAANNP010000004">
    <property type="protein sequence ID" value="NHC14117.1"/>
    <property type="molecule type" value="Genomic_DNA"/>
</dbReference>
<accession>A0ABX0GWY5</accession>